<feature type="transmembrane region" description="Helical" evidence="11">
    <location>
        <begin position="100"/>
        <end position="117"/>
    </location>
</feature>
<keyword evidence="7 11" id="KW-0472">Membrane</keyword>
<dbReference type="STRING" id="131310.A0A0N4ZVB7"/>
<reference evidence="13" key="1">
    <citation type="submission" date="2017-02" db="UniProtKB">
        <authorList>
            <consortium name="WormBaseParasite"/>
        </authorList>
    </citation>
    <scope>IDENTIFICATION</scope>
</reference>
<sequence>MTLLHFVNCSLLSYIPHIIIFKYTGINEYTNAWMPIQAGVMYFLTQFIKLMIMATFFPESSSNFFNLPIDVLKSITDVFDVIGIYFLIIYYFMGKHEVRCLSVGIGWSFAHSFANYFPSLVMGARGVAFDYKYIRSAIQSNIDLLFYICLAILIWLYSRNDIVGLNRYFVTIGLIISIGQPIILSNSILIFLNDYTFSPSLIGRGFLTLLISGLTLYTYVKSPTCKGKYN</sequence>
<evidence type="ECO:0000256" key="8">
    <source>
        <dbReference type="ARBA" id="ARBA00034739"/>
    </source>
</evidence>
<dbReference type="Pfam" id="PF09767">
    <property type="entry name" value="DUF2053"/>
    <property type="match status" value="1"/>
</dbReference>
<dbReference type="PANTHER" id="PTHR12869">
    <property type="entry name" value="SMALL SEVEN TRANSMEMBRANE DOMAIN-CONTAINING PROTEIN"/>
    <property type="match status" value="1"/>
</dbReference>
<keyword evidence="12" id="KW-1185">Reference proteome</keyword>
<evidence type="ECO:0000256" key="10">
    <source>
        <dbReference type="ARBA" id="ARBA00034899"/>
    </source>
</evidence>
<evidence type="ECO:0000313" key="12">
    <source>
        <dbReference type="Proteomes" id="UP000038045"/>
    </source>
</evidence>
<dbReference type="Proteomes" id="UP000038045">
    <property type="component" value="Unplaced"/>
</dbReference>
<evidence type="ECO:0000256" key="2">
    <source>
        <dbReference type="ARBA" id="ARBA00004651"/>
    </source>
</evidence>
<feature type="transmembrane region" description="Helical" evidence="11">
    <location>
        <begin position="77"/>
        <end position="93"/>
    </location>
</feature>
<evidence type="ECO:0000256" key="5">
    <source>
        <dbReference type="ARBA" id="ARBA00022824"/>
    </source>
</evidence>
<comment type="subcellular location">
    <subcellularLocation>
        <location evidence="2">Cell membrane</location>
        <topology evidence="2">Multi-pass membrane protein</topology>
    </subcellularLocation>
    <subcellularLocation>
        <location evidence="1">Endoplasmic reticulum membrane</location>
        <topology evidence="1">Multi-pass membrane protein</topology>
    </subcellularLocation>
</comment>
<protein>
    <recommendedName>
        <fullName evidence="9">BOS complex subunit TMEM147</fullName>
    </recommendedName>
    <alternativeName>
        <fullName evidence="10">Transmembrane protein 147</fullName>
    </alternativeName>
</protein>
<evidence type="ECO:0000256" key="3">
    <source>
        <dbReference type="ARBA" id="ARBA00022475"/>
    </source>
</evidence>
<evidence type="ECO:0000256" key="1">
    <source>
        <dbReference type="ARBA" id="ARBA00004477"/>
    </source>
</evidence>
<keyword evidence="5" id="KW-0256">Endoplasmic reticulum</keyword>
<feature type="transmembrane region" description="Helical" evidence="11">
    <location>
        <begin position="168"/>
        <end position="189"/>
    </location>
</feature>
<feature type="transmembrane region" description="Helical" evidence="11">
    <location>
        <begin position="201"/>
        <end position="220"/>
    </location>
</feature>
<evidence type="ECO:0000256" key="7">
    <source>
        <dbReference type="ARBA" id="ARBA00023136"/>
    </source>
</evidence>
<evidence type="ECO:0000313" key="13">
    <source>
        <dbReference type="WBParaSite" id="PTRK_0001252300.1"/>
    </source>
</evidence>
<dbReference type="PANTHER" id="PTHR12869:SF0">
    <property type="entry name" value="BOS COMPLEX SUBUNIT TMEM147"/>
    <property type="match status" value="1"/>
</dbReference>
<organism evidence="12 13">
    <name type="scientific">Parastrongyloides trichosuri</name>
    <name type="common">Possum-specific nematode worm</name>
    <dbReference type="NCBI Taxonomy" id="131310"/>
    <lineage>
        <taxon>Eukaryota</taxon>
        <taxon>Metazoa</taxon>
        <taxon>Ecdysozoa</taxon>
        <taxon>Nematoda</taxon>
        <taxon>Chromadorea</taxon>
        <taxon>Rhabditida</taxon>
        <taxon>Tylenchina</taxon>
        <taxon>Panagrolaimomorpha</taxon>
        <taxon>Strongyloidoidea</taxon>
        <taxon>Strongyloididae</taxon>
        <taxon>Parastrongyloides</taxon>
    </lineage>
</organism>
<dbReference type="AlphaFoldDB" id="A0A0N4ZVB7"/>
<feature type="transmembrane region" description="Helical" evidence="11">
    <location>
        <begin position="137"/>
        <end position="156"/>
    </location>
</feature>
<evidence type="ECO:0000256" key="6">
    <source>
        <dbReference type="ARBA" id="ARBA00022989"/>
    </source>
</evidence>
<evidence type="ECO:0000256" key="9">
    <source>
        <dbReference type="ARBA" id="ARBA00034846"/>
    </source>
</evidence>
<keyword evidence="4 11" id="KW-0812">Transmembrane</keyword>
<dbReference type="GO" id="GO:0005886">
    <property type="term" value="C:plasma membrane"/>
    <property type="evidence" value="ECO:0007669"/>
    <property type="project" value="UniProtKB-SubCell"/>
</dbReference>
<keyword evidence="6 11" id="KW-1133">Transmembrane helix</keyword>
<accession>A0A0N4ZVB7</accession>
<feature type="transmembrane region" description="Helical" evidence="11">
    <location>
        <begin position="39"/>
        <end position="57"/>
    </location>
</feature>
<comment type="similarity">
    <text evidence="8">Belongs to the TMEM147 family.</text>
</comment>
<dbReference type="WBParaSite" id="PTRK_0001252300.1">
    <property type="protein sequence ID" value="PTRK_0001252300.1"/>
    <property type="gene ID" value="PTRK_0001252300"/>
</dbReference>
<dbReference type="GO" id="GO:0005789">
    <property type="term" value="C:endoplasmic reticulum membrane"/>
    <property type="evidence" value="ECO:0007669"/>
    <property type="project" value="UniProtKB-SubCell"/>
</dbReference>
<evidence type="ECO:0000256" key="4">
    <source>
        <dbReference type="ARBA" id="ARBA00022692"/>
    </source>
</evidence>
<dbReference type="InterPro" id="IPR019164">
    <property type="entry name" value="TMEM147"/>
</dbReference>
<name>A0A0N4ZVB7_PARTI</name>
<evidence type="ECO:0000256" key="11">
    <source>
        <dbReference type="SAM" id="Phobius"/>
    </source>
</evidence>
<proteinExistence type="inferred from homology"/>
<keyword evidence="3" id="KW-1003">Cell membrane</keyword>